<organism evidence="9 10">
    <name type="scientific">Pyrrhoderma noxium</name>
    <dbReference type="NCBI Taxonomy" id="2282107"/>
    <lineage>
        <taxon>Eukaryota</taxon>
        <taxon>Fungi</taxon>
        <taxon>Dikarya</taxon>
        <taxon>Basidiomycota</taxon>
        <taxon>Agaricomycotina</taxon>
        <taxon>Agaricomycetes</taxon>
        <taxon>Hymenochaetales</taxon>
        <taxon>Hymenochaetaceae</taxon>
        <taxon>Pyrrhoderma</taxon>
    </lineage>
</organism>
<evidence type="ECO:0000256" key="2">
    <source>
        <dbReference type="ARBA" id="ARBA00010617"/>
    </source>
</evidence>
<dbReference type="InParanoid" id="A0A286UC02"/>
<comment type="caution">
    <text evidence="9">The sequence shown here is derived from an EMBL/GenBank/DDBJ whole genome shotgun (WGS) entry which is preliminary data.</text>
</comment>
<evidence type="ECO:0000256" key="3">
    <source>
        <dbReference type="ARBA" id="ARBA00022617"/>
    </source>
</evidence>
<evidence type="ECO:0000256" key="4">
    <source>
        <dbReference type="ARBA" id="ARBA00022723"/>
    </source>
</evidence>
<name>A0A286UC02_9AGAM</name>
<dbReference type="Proteomes" id="UP000217199">
    <property type="component" value="Unassembled WGS sequence"/>
</dbReference>
<evidence type="ECO:0000256" key="6">
    <source>
        <dbReference type="ARBA" id="ARBA00023004"/>
    </source>
</evidence>
<keyword evidence="5 8" id="KW-0560">Oxidoreductase</keyword>
<dbReference type="EMBL" id="NBII01000007">
    <property type="protein sequence ID" value="PAV17100.1"/>
    <property type="molecule type" value="Genomic_DNA"/>
</dbReference>
<dbReference type="InterPro" id="IPR036396">
    <property type="entry name" value="Cyt_P450_sf"/>
</dbReference>
<dbReference type="GO" id="GO:0004497">
    <property type="term" value="F:monooxygenase activity"/>
    <property type="evidence" value="ECO:0007669"/>
    <property type="project" value="UniProtKB-KW"/>
</dbReference>
<dbReference type="Pfam" id="PF00067">
    <property type="entry name" value="p450"/>
    <property type="match status" value="1"/>
</dbReference>
<proteinExistence type="inferred from homology"/>
<evidence type="ECO:0000256" key="1">
    <source>
        <dbReference type="ARBA" id="ARBA00001971"/>
    </source>
</evidence>
<evidence type="ECO:0000313" key="10">
    <source>
        <dbReference type="Proteomes" id="UP000217199"/>
    </source>
</evidence>
<gene>
    <name evidence="9" type="ORF">PNOK_0716400</name>
</gene>
<evidence type="ECO:0000256" key="7">
    <source>
        <dbReference type="ARBA" id="ARBA00023033"/>
    </source>
</evidence>
<sequence length="136" mass="15285">MGISSLPTVSFLPISDLSSALLRYLRDIAETQRFIPSGNKEPPLDPGRIAFSVGKRHCPGKHFAESHTFIDMATLLAICNIEKAINDHGMPIIPKVEYTRQFVRHPIPFKCTIWPQNNEALSLLRQTIETETLSND</sequence>
<dbReference type="PANTHER" id="PTHR46300:SF7">
    <property type="entry name" value="P450, PUTATIVE (EUROFUNG)-RELATED"/>
    <property type="match status" value="1"/>
</dbReference>
<dbReference type="InterPro" id="IPR017972">
    <property type="entry name" value="Cyt_P450_CS"/>
</dbReference>
<evidence type="ECO:0000256" key="5">
    <source>
        <dbReference type="ARBA" id="ARBA00023002"/>
    </source>
</evidence>
<dbReference type="PANTHER" id="PTHR46300">
    <property type="entry name" value="P450, PUTATIVE (EUROFUNG)-RELATED-RELATED"/>
    <property type="match status" value="1"/>
</dbReference>
<dbReference type="PROSITE" id="PS00086">
    <property type="entry name" value="CYTOCHROME_P450"/>
    <property type="match status" value="1"/>
</dbReference>
<protein>
    <submittedName>
        <fullName evidence="9">Cytochrome P450</fullName>
    </submittedName>
</protein>
<keyword evidence="6 8" id="KW-0408">Iron</keyword>
<keyword evidence="4 8" id="KW-0479">Metal-binding</keyword>
<dbReference type="GO" id="GO:0005506">
    <property type="term" value="F:iron ion binding"/>
    <property type="evidence" value="ECO:0007669"/>
    <property type="project" value="InterPro"/>
</dbReference>
<keyword evidence="7 8" id="KW-0503">Monooxygenase</keyword>
<dbReference type="InterPro" id="IPR001128">
    <property type="entry name" value="Cyt_P450"/>
</dbReference>
<reference evidence="9 10" key="1">
    <citation type="journal article" date="2017" name="Mol. Ecol.">
        <title>Comparative and population genomic landscape of Phellinus noxius: A hypervariable fungus causing root rot in trees.</title>
        <authorList>
            <person name="Chung C.L."/>
            <person name="Lee T.J."/>
            <person name="Akiba M."/>
            <person name="Lee H.H."/>
            <person name="Kuo T.H."/>
            <person name="Liu D."/>
            <person name="Ke H.M."/>
            <person name="Yokoi T."/>
            <person name="Roa M.B."/>
            <person name="Lu M.J."/>
            <person name="Chang Y.Y."/>
            <person name="Ann P.J."/>
            <person name="Tsai J.N."/>
            <person name="Chen C.Y."/>
            <person name="Tzean S.S."/>
            <person name="Ota Y."/>
            <person name="Hattori T."/>
            <person name="Sahashi N."/>
            <person name="Liou R.F."/>
            <person name="Kikuchi T."/>
            <person name="Tsai I.J."/>
        </authorList>
    </citation>
    <scope>NUCLEOTIDE SEQUENCE [LARGE SCALE GENOMIC DNA]</scope>
    <source>
        <strain evidence="9 10">FFPRI411160</strain>
    </source>
</reference>
<comment type="cofactor">
    <cofactor evidence="1">
        <name>heme</name>
        <dbReference type="ChEBI" id="CHEBI:30413"/>
    </cofactor>
</comment>
<accession>A0A286UC02</accession>
<dbReference type="SUPFAM" id="SSF48264">
    <property type="entry name" value="Cytochrome P450"/>
    <property type="match status" value="1"/>
</dbReference>
<keyword evidence="10" id="KW-1185">Reference proteome</keyword>
<dbReference type="GO" id="GO:0016705">
    <property type="term" value="F:oxidoreductase activity, acting on paired donors, with incorporation or reduction of molecular oxygen"/>
    <property type="evidence" value="ECO:0007669"/>
    <property type="project" value="InterPro"/>
</dbReference>
<dbReference type="InterPro" id="IPR050364">
    <property type="entry name" value="Cytochrome_P450_fung"/>
</dbReference>
<dbReference type="Gene3D" id="1.10.630.10">
    <property type="entry name" value="Cytochrome P450"/>
    <property type="match status" value="1"/>
</dbReference>
<dbReference type="STRING" id="2282107.A0A286UC02"/>
<evidence type="ECO:0000313" key="9">
    <source>
        <dbReference type="EMBL" id="PAV17100.1"/>
    </source>
</evidence>
<comment type="similarity">
    <text evidence="2 8">Belongs to the cytochrome P450 family.</text>
</comment>
<dbReference type="GO" id="GO:0020037">
    <property type="term" value="F:heme binding"/>
    <property type="evidence" value="ECO:0007669"/>
    <property type="project" value="InterPro"/>
</dbReference>
<keyword evidence="3 8" id="KW-0349">Heme</keyword>
<dbReference type="OrthoDB" id="3934656at2759"/>
<dbReference type="AlphaFoldDB" id="A0A286UC02"/>
<evidence type="ECO:0000256" key="8">
    <source>
        <dbReference type="RuleBase" id="RU000461"/>
    </source>
</evidence>